<protein>
    <submittedName>
        <fullName evidence="3">Histidine kinase</fullName>
    </submittedName>
</protein>
<evidence type="ECO:0000256" key="2">
    <source>
        <dbReference type="SAM" id="Phobius"/>
    </source>
</evidence>
<dbReference type="KEGG" id="xya:ET471_07085"/>
<reference evidence="3 4" key="1">
    <citation type="submission" date="2019-01" db="EMBL/GenBank/DDBJ databases">
        <title>Genome sequencing of strain FW10M-9.</title>
        <authorList>
            <person name="Heo J."/>
            <person name="Kim S.-J."/>
            <person name="Kim J.-S."/>
            <person name="Hong S.-B."/>
            <person name="Kwon S.-W."/>
        </authorList>
    </citation>
    <scope>NUCLEOTIDE SEQUENCE [LARGE SCALE GENOMIC DNA]</scope>
    <source>
        <strain evidence="3 4">FW10M-9</strain>
    </source>
</reference>
<dbReference type="NCBIfam" id="TIGR03816">
    <property type="entry name" value="tadE_like_DECH"/>
    <property type="match status" value="1"/>
</dbReference>
<keyword evidence="2" id="KW-0812">Transmembrane</keyword>
<evidence type="ECO:0000256" key="1">
    <source>
        <dbReference type="SAM" id="MobiDB-lite"/>
    </source>
</evidence>
<keyword evidence="4" id="KW-1185">Reference proteome</keyword>
<dbReference type="AlphaFoldDB" id="A0A4P6F2P5"/>
<keyword evidence="2" id="KW-0472">Membrane</keyword>
<dbReference type="Proteomes" id="UP000292118">
    <property type="component" value="Chromosome"/>
</dbReference>
<gene>
    <name evidence="3" type="ORF">ET471_07085</name>
</gene>
<dbReference type="InterPro" id="IPR021202">
    <property type="entry name" value="Rv3654c-like"/>
</dbReference>
<dbReference type="GO" id="GO:0016301">
    <property type="term" value="F:kinase activity"/>
    <property type="evidence" value="ECO:0007669"/>
    <property type="project" value="UniProtKB-KW"/>
</dbReference>
<feature type="region of interest" description="Disordered" evidence="1">
    <location>
        <begin position="110"/>
        <end position="137"/>
    </location>
</feature>
<keyword evidence="3" id="KW-0418">Kinase</keyword>
<proteinExistence type="predicted"/>
<name>A0A4P6F2P5_9MICO</name>
<keyword evidence="2" id="KW-1133">Transmembrane helix</keyword>
<feature type="transmembrane region" description="Helical" evidence="2">
    <location>
        <begin position="20"/>
        <end position="42"/>
    </location>
</feature>
<evidence type="ECO:0000313" key="4">
    <source>
        <dbReference type="Proteomes" id="UP000292118"/>
    </source>
</evidence>
<dbReference type="EMBL" id="CP035493">
    <property type="protein sequence ID" value="QAY69832.1"/>
    <property type="molecule type" value="Genomic_DNA"/>
</dbReference>
<organism evidence="3 4">
    <name type="scientific">Xylanimonas protaetiae</name>
    <dbReference type="NCBI Taxonomy" id="2509457"/>
    <lineage>
        <taxon>Bacteria</taxon>
        <taxon>Bacillati</taxon>
        <taxon>Actinomycetota</taxon>
        <taxon>Actinomycetes</taxon>
        <taxon>Micrococcales</taxon>
        <taxon>Promicromonosporaceae</taxon>
        <taxon>Xylanimonas</taxon>
    </lineage>
</organism>
<accession>A0A4P6F2P5</accession>
<dbReference type="RefSeq" id="WP_129187236.1">
    <property type="nucleotide sequence ID" value="NZ_CP035493.1"/>
</dbReference>
<feature type="compositionally biased region" description="Low complexity" evidence="1">
    <location>
        <begin position="114"/>
        <end position="125"/>
    </location>
</feature>
<sequence length="137" mass="13184">MTAATSGQAASGNRDAERGAGTVLLLGVAAVVLLAGLALAALGAAQQARGTAQAAADLGALAAATALRDGFEPCPTARDAVERNGGTLAGCVVEGAGVVDVTVARPTAGLPGWATRDATATARAGPRPEPDRGTPVS</sequence>
<evidence type="ECO:0000313" key="3">
    <source>
        <dbReference type="EMBL" id="QAY69832.1"/>
    </source>
</evidence>
<keyword evidence="3" id="KW-0808">Transferase</keyword>
<feature type="compositionally biased region" description="Basic and acidic residues" evidence="1">
    <location>
        <begin position="126"/>
        <end position="137"/>
    </location>
</feature>